<evidence type="ECO:0000313" key="3">
    <source>
        <dbReference type="EMBL" id="PVY31165.1"/>
    </source>
</evidence>
<evidence type="ECO:0000313" key="2">
    <source>
        <dbReference type="EMBL" id="NMD89244.1"/>
    </source>
</evidence>
<dbReference type="EMBL" id="JABAEW010000092">
    <property type="protein sequence ID" value="NMD89244.1"/>
    <property type="molecule type" value="Genomic_DNA"/>
</dbReference>
<sequence>MKRNLTLALFCSLVLGCFAAETIYRGDSTDKKDVICYYQSGNFYRDAARKEILYAHPGNMVAREAPKASSANCIFRLQGNRIYKGYSINRADCLGTLLETKTQRGNVLEAVIYDGFVTFKDTEEKREAGDITILTEYNVLKDGKYVPGKVLYTIKNNRIYRGNSTDAKDCLLTYTGNFTSSRLLFMAVELTK</sequence>
<organism evidence="3 4">
    <name type="scientific">Victivallis vadensis</name>
    <dbReference type="NCBI Taxonomy" id="172901"/>
    <lineage>
        <taxon>Bacteria</taxon>
        <taxon>Pseudomonadati</taxon>
        <taxon>Lentisphaerota</taxon>
        <taxon>Lentisphaeria</taxon>
        <taxon>Victivallales</taxon>
        <taxon>Victivallaceae</taxon>
        <taxon>Victivallis</taxon>
    </lineage>
</organism>
<dbReference type="PROSITE" id="PS51257">
    <property type="entry name" value="PROKAR_LIPOPROTEIN"/>
    <property type="match status" value="1"/>
</dbReference>
<feature type="chain" id="PRO_5036052093" description="Lipoprotein" evidence="1">
    <location>
        <begin position="20"/>
        <end position="192"/>
    </location>
</feature>
<accession>A0A2U1AAG8</accession>
<dbReference type="EMBL" id="QEKH01000062">
    <property type="protein sequence ID" value="PVY31165.1"/>
    <property type="molecule type" value="Genomic_DNA"/>
</dbReference>
<evidence type="ECO:0008006" key="6">
    <source>
        <dbReference type="Google" id="ProtNLM"/>
    </source>
</evidence>
<dbReference type="Proteomes" id="UP000245959">
    <property type="component" value="Unassembled WGS sequence"/>
</dbReference>
<keyword evidence="1" id="KW-0732">Signal</keyword>
<dbReference type="AlphaFoldDB" id="A0A2U1AAG8"/>
<gene>
    <name evidence="3" type="ORF">C8D82_1627</name>
    <name evidence="2" type="ORF">HF882_21905</name>
</gene>
<dbReference type="RefSeq" id="WP_116886077.1">
    <property type="nucleotide sequence ID" value="NZ_CABMMC010000009.1"/>
</dbReference>
<dbReference type="Pfam" id="PF21786">
    <property type="entry name" value="Bflower_3"/>
    <property type="match status" value="1"/>
</dbReference>
<evidence type="ECO:0000313" key="5">
    <source>
        <dbReference type="Proteomes" id="UP000576225"/>
    </source>
</evidence>
<reference evidence="3 4" key="1">
    <citation type="submission" date="2018-04" db="EMBL/GenBank/DDBJ databases">
        <title>Genomic Encyclopedia of Type Strains, Phase IV (KMG-IV): sequencing the most valuable type-strain genomes for metagenomic binning, comparative biology and taxonomic classification.</title>
        <authorList>
            <person name="Goeker M."/>
        </authorList>
    </citation>
    <scope>NUCLEOTIDE SEQUENCE [LARGE SCALE GENOMIC DNA]</scope>
    <source>
        <strain evidence="3 4">DSM 14823</strain>
    </source>
</reference>
<feature type="signal peptide" evidence="1">
    <location>
        <begin position="1"/>
        <end position="19"/>
    </location>
</feature>
<reference evidence="2 5" key="2">
    <citation type="submission" date="2020-04" db="EMBL/GenBank/DDBJ databases">
        <authorList>
            <person name="Hitch T.C.A."/>
            <person name="Wylensek D."/>
            <person name="Clavel T."/>
        </authorList>
    </citation>
    <scope>NUCLEOTIDE SEQUENCE [LARGE SCALE GENOMIC DNA]</scope>
    <source>
        <strain evidence="2 5">COR2-253-APC-1A</strain>
    </source>
</reference>
<comment type="caution">
    <text evidence="3">The sequence shown here is derived from an EMBL/GenBank/DDBJ whole genome shotgun (WGS) entry which is preliminary data.</text>
</comment>
<dbReference type="GeneID" id="78297336"/>
<dbReference type="Proteomes" id="UP000576225">
    <property type="component" value="Unassembled WGS sequence"/>
</dbReference>
<evidence type="ECO:0000313" key="4">
    <source>
        <dbReference type="Proteomes" id="UP000245959"/>
    </source>
</evidence>
<protein>
    <recommendedName>
        <fullName evidence="6">Lipoprotein</fullName>
    </recommendedName>
</protein>
<proteinExistence type="predicted"/>
<name>A0A2U1AAG8_9BACT</name>
<dbReference type="InterPro" id="IPR048909">
    <property type="entry name" value="Bflower_3"/>
</dbReference>
<evidence type="ECO:0000256" key="1">
    <source>
        <dbReference type="SAM" id="SignalP"/>
    </source>
</evidence>
<keyword evidence="4" id="KW-1185">Reference proteome</keyword>